<sequence>MKHLVLACLLLFAIKGYTADRALSKMPERSSDVYSASHALVIGVSDYYGGWPVLAGVRKDVAEVSSALTAHGFNVRKAVNPTRQELISTIDDFIARYGSDADARILVYFAGHGHTLNGTGYVVAKEAKDPAKDTDGFRRGSVPIDYFADKAKGMASRHGLFVFDSCFSGTVFKAMRSIPDFRAEMLSRPAKEFIASGTESQQVPDDSVFRKRFVDGIGGSADANGDGIVTGSELGQFIQTEVTGYSAGVQTPVYGKLSGNDGEFLFFAGKPQTASSSYTAPAESGEKERLLAVIKRAPGSIEANNALKRLREIDDSLKNQPPVTTSERKDRVTTVTSTKITYVRTDTRYPYVVLAPVVAYAAGRRITAAFSVTASNPATFKNLNDRKEMLRSVIGHKIEDAGILPSDSMETVRRKIKDAAAKAMSFVCTKCASGEPVLKGLMIK</sequence>
<dbReference type="PROSITE" id="PS50208">
    <property type="entry name" value="CASPASE_P20"/>
    <property type="match status" value="1"/>
</dbReference>
<dbReference type="InterPro" id="IPR001309">
    <property type="entry name" value="Pept_C14_p20"/>
</dbReference>
<evidence type="ECO:0000259" key="1">
    <source>
        <dbReference type="PROSITE" id="PS50208"/>
    </source>
</evidence>
<feature type="domain" description="Caspase family p20" evidence="1">
    <location>
        <begin position="39"/>
        <end position="166"/>
    </location>
</feature>
<evidence type="ECO:0000313" key="3">
    <source>
        <dbReference type="Proteomes" id="UP000294614"/>
    </source>
</evidence>
<dbReference type="PROSITE" id="PS00018">
    <property type="entry name" value="EF_HAND_1"/>
    <property type="match status" value="1"/>
</dbReference>
<dbReference type="Gene3D" id="3.40.50.1460">
    <property type="match status" value="1"/>
</dbReference>
<dbReference type="InterPro" id="IPR011600">
    <property type="entry name" value="Pept_C14_caspase"/>
</dbReference>
<reference evidence="2 3" key="1">
    <citation type="submission" date="2019-03" db="EMBL/GenBank/DDBJ databases">
        <title>Genomic Encyclopedia of Type Strains, Phase IV (KMG-IV): sequencing the most valuable type-strain genomes for metagenomic binning, comparative biology and taxonomic classification.</title>
        <authorList>
            <person name="Goeker M."/>
        </authorList>
    </citation>
    <scope>NUCLEOTIDE SEQUENCE [LARGE SCALE GENOMIC DNA]</scope>
    <source>
        <strain evidence="2 3">DSM 24984</strain>
    </source>
</reference>
<dbReference type="InterPro" id="IPR052039">
    <property type="entry name" value="Caspase-related_regulators"/>
</dbReference>
<dbReference type="RefSeq" id="WP_132874466.1">
    <property type="nucleotide sequence ID" value="NZ_SMGG01000006.1"/>
</dbReference>
<dbReference type="OrthoDB" id="9816280at2"/>
<dbReference type="InterPro" id="IPR018247">
    <property type="entry name" value="EF_Hand_1_Ca_BS"/>
</dbReference>
<dbReference type="InterPro" id="IPR029030">
    <property type="entry name" value="Caspase-like_dom_sf"/>
</dbReference>
<dbReference type="GO" id="GO:0006508">
    <property type="term" value="P:proteolysis"/>
    <property type="evidence" value="ECO:0007669"/>
    <property type="project" value="InterPro"/>
</dbReference>
<dbReference type="PANTHER" id="PTHR22576">
    <property type="entry name" value="MUCOSA ASSOCIATED LYMPHOID TISSUE LYMPHOMA TRANSLOCATION PROTEIN 1/PARACASPASE"/>
    <property type="match status" value="1"/>
</dbReference>
<comment type="caution">
    <text evidence="2">The sequence shown here is derived from an EMBL/GenBank/DDBJ whole genome shotgun (WGS) entry which is preliminary data.</text>
</comment>
<evidence type="ECO:0000313" key="2">
    <source>
        <dbReference type="EMBL" id="TCK59559.1"/>
    </source>
</evidence>
<dbReference type="Pfam" id="PF00656">
    <property type="entry name" value="Peptidase_C14"/>
    <property type="match status" value="1"/>
</dbReference>
<organism evidence="2 3">
    <name type="scientific">Seleniivibrio woodruffii</name>
    <dbReference type="NCBI Taxonomy" id="1078050"/>
    <lineage>
        <taxon>Bacteria</taxon>
        <taxon>Pseudomonadati</taxon>
        <taxon>Deferribacterota</taxon>
        <taxon>Deferribacteres</taxon>
        <taxon>Deferribacterales</taxon>
        <taxon>Geovibrionaceae</taxon>
        <taxon>Seleniivibrio</taxon>
    </lineage>
</organism>
<dbReference type="EMBL" id="SMGG01000006">
    <property type="protein sequence ID" value="TCK59559.1"/>
    <property type="molecule type" value="Genomic_DNA"/>
</dbReference>
<gene>
    <name evidence="2" type="ORF">C8D98_2493</name>
</gene>
<keyword evidence="3" id="KW-1185">Reference proteome</keyword>
<dbReference type="AlphaFoldDB" id="A0A4R1K8U6"/>
<dbReference type="SUPFAM" id="SSF52129">
    <property type="entry name" value="Caspase-like"/>
    <property type="match status" value="1"/>
</dbReference>
<protein>
    <submittedName>
        <fullName evidence="2">Putative caspase-like protein</fullName>
    </submittedName>
</protein>
<dbReference type="Proteomes" id="UP000294614">
    <property type="component" value="Unassembled WGS sequence"/>
</dbReference>
<dbReference type="PANTHER" id="PTHR22576:SF37">
    <property type="entry name" value="MUCOSA-ASSOCIATED LYMPHOID TISSUE LYMPHOMA TRANSLOCATION PROTEIN 1"/>
    <property type="match status" value="1"/>
</dbReference>
<dbReference type="GO" id="GO:0004197">
    <property type="term" value="F:cysteine-type endopeptidase activity"/>
    <property type="evidence" value="ECO:0007669"/>
    <property type="project" value="InterPro"/>
</dbReference>
<name>A0A4R1K8U6_9BACT</name>
<proteinExistence type="predicted"/>
<accession>A0A4R1K8U6</accession>